<accession>A0AAN8UP36</accession>
<dbReference type="InterPro" id="IPR001611">
    <property type="entry name" value="Leu-rich_rpt"/>
</dbReference>
<keyword evidence="3" id="KW-0677">Repeat</keyword>
<evidence type="ECO:0000259" key="7">
    <source>
        <dbReference type="Pfam" id="PF23247"/>
    </source>
</evidence>
<dbReference type="FunFam" id="1.10.10.10:FF:000322">
    <property type="entry name" value="Probable disease resistance protein At1g63360"/>
    <property type="match status" value="1"/>
</dbReference>
<dbReference type="InterPro" id="IPR042197">
    <property type="entry name" value="Apaf_helical"/>
</dbReference>
<dbReference type="InterPro" id="IPR058922">
    <property type="entry name" value="WHD_DRP"/>
</dbReference>
<gene>
    <name evidence="9" type="ORF">RJ641_020468</name>
</gene>
<dbReference type="Gene3D" id="3.80.10.10">
    <property type="entry name" value="Ribonuclease Inhibitor"/>
    <property type="match status" value="2"/>
</dbReference>
<dbReference type="PANTHER" id="PTHR33463:SF187">
    <property type="entry name" value="AND NB-ARC DOMAIN DISEASE RESISTANCE PROTEIN, PUTATIVE-RELATED"/>
    <property type="match status" value="1"/>
</dbReference>
<evidence type="ECO:0000256" key="4">
    <source>
        <dbReference type="ARBA" id="ARBA00022821"/>
    </source>
</evidence>
<dbReference type="GO" id="GO:0006952">
    <property type="term" value="P:defense response"/>
    <property type="evidence" value="ECO:0007669"/>
    <property type="project" value="UniProtKB-KW"/>
</dbReference>
<dbReference type="SMART" id="SM00369">
    <property type="entry name" value="LRR_TYP"/>
    <property type="match status" value="2"/>
</dbReference>
<dbReference type="Proteomes" id="UP001370490">
    <property type="component" value="Unassembled WGS sequence"/>
</dbReference>
<dbReference type="PANTHER" id="PTHR33463">
    <property type="entry name" value="NB-ARC DOMAIN-CONTAINING PROTEIN-RELATED"/>
    <property type="match status" value="1"/>
</dbReference>
<dbReference type="FunFam" id="3.40.50.300:FF:001091">
    <property type="entry name" value="Probable disease resistance protein At1g61300"/>
    <property type="match status" value="1"/>
</dbReference>
<evidence type="ECO:0000313" key="9">
    <source>
        <dbReference type="EMBL" id="KAK6915351.1"/>
    </source>
</evidence>
<reference evidence="9 10" key="1">
    <citation type="submission" date="2023-12" db="EMBL/GenBank/DDBJ databases">
        <title>A high-quality genome assembly for Dillenia turbinata (Dilleniales).</title>
        <authorList>
            <person name="Chanderbali A."/>
        </authorList>
    </citation>
    <scope>NUCLEOTIDE SEQUENCE [LARGE SCALE GENOMIC DNA]</scope>
    <source>
        <strain evidence="9">LSX21</strain>
        <tissue evidence="9">Leaf</tissue>
    </source>
</reference>
<dbReference type="SUPFAM" id="SSF52540">
    <property type="entry name" value="P-loop containing nucleoside triphosphate hydrolases"/>
    <property type="match status" value="1"/>
</dbReference>
<organism evidence="9 10">
    <name type="scientific">Dillenia turbinata</name>
    <dbReference type="NCBI Taxonomy" id="194707"/>
    <lineage>
        <taxon>Eukaryota</taxon>
        <taxon>Viridiplantae</taxon>
        <taxon>Streptophyta</taxon>
        <taxon>Embryophyta</taxon>
        <taxon>Tracheophyta</taxon>
        <taxon>Spermatophyta</taxon>
        <taxon>Magnoliopsida</taxon>
        <taxon>eudicotyledons</taxon>
        <taxon>Gunneridae</taxon>
        <taxon>Pentapetalae</taxon>
        <taxon>Dilleniales</taxon>
        <taxon>Dilleniaceae</taxon>
        <taxon>Dillenia</taxon>
    </lineage>
</organism>
<evidence type="ECO:0000256" key="1">
    <source>
        <dbReference type="ARBA" id="ARBA00008894"/>
    </source>
</evidence>
<evidence type="ECO:0000256" key="2">
    <source>
        <dbReference type="ARBA" id="ARBA00022614"/>
    </source>
</evidence>
<dbReference type="AlphaFoldDB" id="A0AAN8UP36"/>
<keyword evidence="10" id="KW-1185">Reference proteome</keyword>
<dbReference type="InterPro" id="IPR057135">
    <property type="entry name" value="At4g27190-like_LRR"/>
</dbReference>
<feature type="domain" description="Disease resistance protein At4g27190-like leucine-rich repeats" evidence="7">
    <location>
        <begin position="685"/>
        <end position="805"/>
    </location>
</feature>
<dbReference type="GO" id="GO:0005524">
    <property type="term" value="F:ATP binding"/>
    <property type="evidence" value="ECO:0007669"/>
    <property type="project" value="UniProtKB-KW"/>
</dbReference>
<name>A0AAN8UP36_9MAGN</name>
<keyword evidence="5" id="KW-0067">ATP-binding</keyword>
<dbReference type="Gene3D" id="1.10.8.430">
    <property type="entry name" value="Helical domain of apoptotic protease-activating factors"/>
    <property type="match status" value="1"/>
</dbReference>
<dbReference type="InterPro" id="IPR002182">
    <property type="entry name" value="NB-ARC"/>
</dbReference>
<evidence type="ECO:0000256" key="5">
    <source>
        <dbReference type="ARBA" id="ARBA00022840"/>
    </source>
</evidence>
<evidence type="ECO:0000256" key="3">
    <source>
        <dbReference type="ARBA" id="ARBA00022737"/>
    </source>
</evidence>
<dbReference type="InterPro" id="IPR027417">
    <property type="entry name" value="P-loop_NTPase"/>
</dbReference>
<feature type="domain" description="Disease resistance protein winged helix" evidence="8">
    <location>
        <begin position="300"/>
        <end position="369"/>
    </location>
</feature>
<dbReference type="InterPro" id="IPR050905">
    <property type="entry name" value="Plant_NBS-LRR"/>
</dbReference>
<dbReference type="Gene3D" id="3.40.50.300">
    <property type="entry name" value="P-loop containing nucleotide triphosphate hydrolases"/>
    <property type="match status" value="1"/>
</dbReference>
<keyword evidence="2" id="KW-0433">Leucine-rich repeat</keyword>
<dbReference type="InterPro" id="IPR032675">
    <property type="entry name" value="LRR_dom_sf"/>
</dbReference>
<dbReference type="InterPro" id="IPR003591">
    <property type="entry name" value="Leu-rich_rpt_typical-subtyp"/>
</dbReference>
<dbReference type="Pfam" id="PF00931">
    <property type="entry name" value="NB-ARC"/>
    <property type="match status" value="1"/>
</dbReference>
<feature type="domain" description="NB-ARC" evidence="6">
    <location>
        <begin position="49"/>
        <end position="211"/>
    </location>
</feature>
<evidence type="ECO:0000259" key="8">
    <source>
        <dbReference type="Pfam" id="PF23559"/>
    </source>
</evidence>
<dbReference type="GO" id="GO:0043531">
    <property type="term" value="F:ADP binding"/>
    <property type="evidence" value="ECO:0007669"/>
    <property type="project" value="InterPro"/>
</dbReference>
<sequence length="826" mass="93250">MERKFMTFGMGGPSSSKTAKITSLKSFADSSQSVDTFPTRRLVGETTTKATMEKIWEGVMDDDVSIIGVWGMGGIGKTTLVMHIYNRLLEYKNKALKSVYWVTVSQAFNISKLQNDIANALRLDLSYVEEDKIRAAKLFKALSGDKSFVLILDDVRKGFALEDIGIPIGKKRSKLILTTRMLDVCRWMGCHRTIKVAPLIPEVSWELFLENLGHHQILDTEIKQIAYSIANECAGLPLAIIAMAKSMAGVEDIHEWRDALAKIKEPKGLDEEDLVFDQLRFSYDRLPNRRTQHCLLYCALFPEDYKIPRKTLIGYLVVEGIIEGKSWQAQFDEGFTILNKLENASLLESAVNDWGERSVKMHDMIRDMALRITCSKFMVKAGAGLLEVPDLQYWSQDLEKVSLIRNHLSELSSSMSPRCHKLSTLLLSENVTLKKIADAFFVNMQSLRILDLCSTGIESLPHSISTLKNLTALLLRHCNQLKFIPSLENVTALMKLDLCGAGVSKIPDGMDMLVNLRILNISGTKIQALPEGLLSKLSHLQCLIVMGTAKCLTVRAQEVLSLPKLEILWCRFENGHDYNRCLRLLYQRKGLRNYYIVVGGSHVSAANVDEYLLREEVVLNGMSFTGEGCSLVVLPKNIKRLEIREFNHINSILDVWSTAFSSSSREDEWCNPLQSLEILRLYSLESLRELLPVEIWVPANTFSLLKWISIHNCPKIKKLFPPGFLPRLQSLECLDVYDCENMEKIFAEEEVGESSNLCNVLMFFTLPKLQIFTLYGLPELKSICHRIISCDSIKEINVDDCPKLKVPPLLSGKSMVNASPNLSHEV</sequence>
<dbReference type="Pfam" id="PF23559">
    <property type="entry name" value="WHD_DRP"/>
    <property type="match status" value="1"/>
</dbReference>
<dbReference type="Pfam" id="PF13855">
    <property type="entry name" value="LRR_8"/>
    <property type="match status" value="1"/>
</dbReference>
<proteinExistence type="inferred from homology"/>
<dbReference type="Gene3D" id="1.10.10.10">
    <property type="entry name" value="Winged helix-like DNA-binding domain superfamily/Winged helix DNA-binding domain"/>
    <property type="match status" value="1"/>
</dbReference>
<comment type="similarity">
    <text evidence="1">Belongs to the disease resistance NB-LRR family.</text>
</comment>
<keyword evidence="5" id="KW-0547">Nucleotide-binding</keyword>
<evidence type="ECO:0000259" key="6">
    <source>
        <dbReference type="Pfam" id="PF00931"/>
    </source>
</evidence>
<dbReference type="Pfam" id="PF23247">
    <property type="entry name" value="LRR_RPS2"/>
    <property type="match status" value="1"/>
</dbReference>
<keyword evidence="4" id="KW-0611">Plant defense</keyword>
<evidence type="ECO:0000313" key="10">
    <source>
        <dbReference type="Proteomes" id="UP001370490"/>
    </source>
</evidence>
<dbReference type="PRINTS" id="PR00364">
    <property type="entry name" value="DISEASERSIST"/>
</dbReference>
<dbReference type="SUPFAM" id="SSF52058">
    <property type="entry name" value="L domain-like"/>
    <property type="match status" value="1"/>
</dbReference>
<dbReference type="EMBL" id="JBAMMX010000025">
    <property type="protein sequence ID" value="KAK6915351.1"/>
    <property type="molecule type" value="Genomic_DNA"/>
</dbReference>
<dbReference type="InterPro" id="IPR036388">
    <property type="entry name" value="WH-like_DNA-bd_sf"/>
</dbReference>
<protein>
    <submittedName>
        <fullName evidence="9">NB-ARC</fullName>
    </submittedName>
</protein>
<comment type="caution">
    <text evidence="9">The sequence shown here is derived from an EMBL/GenBank/DDBJ whole genome shotgun (WGS) entry which is preliminary data.</text>
</comment>